<organism evidence="2">
    <name type="scientific">freshwater metagenome</name>
    <dbReference type="NCBI Taxonomy" id="449393"/>
    <lineage>
        <taxon>unclassified sequences</taxon>
        <taxon>metagenomes</taxon>
        <taxon>ecological metagenomes</taxon>
    </lineage>
</organism>
<dbReference type="EMBL" id="CAEZXR010000145">
    <property type="protein sequence ID" value="CAB4708706.1"/>
    <property type="molecule type" value="Genomic_DNA"/>
</dbReference>
<dbReference type="AlphaFoldDB" id="A0A6J6QD96"/>
<gene>
    <name evidence="2" type="ORF">UFOPK2579_01323</name>
</gene>
<protein>
    <submittedName>
        <fullName evidence="2">Unannotated protein</fullName>
    </submittedName>
</protein>
<accession>A0A6J6QD96</accession>
<name>A0A6J6QD96_9ZZZZ</name>
<evidence type="ECO:0000256" key="1">
    <source>
        <dbReference type="SAM" id="MobiDB-lite"/>
    </source>
</evidence>
<feature type="region of interest" description="Disordered" evidence="1">
    <location>
        <begin position="1"/>
        <end position="54"/>
    </location>
</feature>
<reference evidence="2" key="1">
    <citation type="submission" date="2020-05" db="EMBL/GenBank/DDBJ databases">
        <authorList>
            <person name="Chiriac C."/>
            <person name="Salcher M."/>
            <person name="Ghai R."/>
            <person name="Kavagutti S V."/>
        </authorList>
    </citation>
    <scope>NUCLEOTIDE SEQUENCE</scope>
</reference>
<evidence type="ECO:0000313" key="2">
    <source>
        <dbReference type="EMBL" id="CAB4708706.1"/>
    </source>
</evidence>
<sequence>MTAPIPEDRDEPAAPTDVPPGEHESELTGSDDGAQAAAAAQAENAETSEDQPST</sequence>
<proteinExistence type="predicted"/>